<gene>
    <name evidence="1" type="ORF">NCTC11976_02498</name>
</gene>
<sequence length="80" mass="9169">MKAEIIKSKLDLYDQNKGLFRVLKDEPHIKALREFYNSKLQGVHTLSPPLLLELAVILLGKMIGMEIQKAVKFLENLFST</sequence>
<evidence type="ECO:0000313" key="2">
    <source>
        <dbReference type="Proteomes" id="UP000277577"/>
    </source>
</evidence>
<evidence type="ECO:0008006" key="3">
    <source>
        <dbReference type="Google" id="ProtNLM"/>
    </source>
</evidence>
<reference evidence="1 2" key="1">
    <citation type="submission" date="2018-12" db="EMBL/GenBank/DDBJ databases">
        <authorList>
            <consortium name="Pathogen Informatics"/>
        </authorList>
    </citation>
    <scope>NUCLEOTIDE SEQUENCE [LARGE SCALE GENOMIC DNA]</scope>
    <source>
        <strain evidence="1 2">NCTC11976</strain>
    </source>
</reference>
<dbReference type="RefSeq" id="WP_126325203.1">
    <property type="nucleotide sequence ID" value="NZ_LR134173.1"/>
</dbReference>
<keyword evidence="2" id="KW-1185">Reference proteome</keyword>
<proteinExistence type="predicted"/>
<accession>A0ABY6T7Y0</accession>
<dbReference type="EMBL" id="LR134173">
    <property type="protein sequence ID" value="VEB37990.1"/>
    <property type="molecule type" value="Genomic_DNA"/>
</dbReference>
<dbReference type="Proteomes" id="UP000277577">
    <property type="component" value="Chromosome"/>
</dbReference>
<protein>
    <recommendedName>
        <fullName evidence="3">Transposase</fullName>
    </recommendedName>
</protein>
<name>A0ABY6T7Y0_9GAMM</name>
<organism evidence="1 2">
    <name type="scientific">Legionella cherrii</name>
    <dbReference type="NCBI Taxonomy" id="28084"/>
    <lineage>
        <taxon>Bacteria</taxon>
        <taxon>Pseudomonadati</taxon>
        <taxon>Pseudomonadota</taxon>
        <taxon>Gammaproteobacteria</taxon>
        <taxon>Legionellales</taxon>
        <taxon>Legionellaceae</taxon>
        <taxon>Legionella</taxon>
    </lineage>
</organism>
<evidence type="ECO:0000313" key="1">
    <source>
        <dbReference type="EMBL" id="VEB37990.1"/>
    </source>
</evidence>